<dbReference type="EMBL" id="JANPWB010000012">
    <property type="protein sequence ID" value="KAJ1118558.1"/>
    <property type="molecule type" value="Genomic_DNA"/>
</dbReference>
<feature type="region of interest" description="Disordered" evidence="1">
    <location>
        <begin position="1"/>
        <end position="129"/>
    </location>
</feature>
<proteinExistence type="predicted"/>
<keyword evidence="3" id="KW-1185">Reference proteome</keyword>
<organism evidence="2 3">
    <name type="scientific">Pleurodeles waltl</name>
    <name type="common">Iberian ribbed newt</name>
    <dbReference type="NCBI Taxonomy" id="8319"/>
    <lineage>
        <taxon>Eukaryota</taxon>
        <taxon>Metazoa</taxon>
        <taxon>Chordata</taxon>
        <taxon>Craniata</taxon>
        <taxon>Vertebrata</taxon>
        <taxon>Euteleostomi</taxon>
        <taxon>Amphibia</taxon>
        <taxon>Batrachia</taxon>
        <taxon>Caudata</taxon>
        <taxon>Salamandroidea</taxon>
        <taxon>Salamandridae</taxon>
        <taxon>Pleurodelinae</taxon>
        <taxon>Pleurodeles</taxon>
    </lineage>
</organism>
<gene>
    <name evidence="2" type="ORF">NDU88_006749</name>
</gene>
<sequence length="129" mass="13650">MVPARRGHGRQDGGRTLRVLWTPPSSARKTKPIHTRSGNRRDPPWVYGHCRTRSGRAGVNPTPGGTPERSGPGGDRGVESVLPGAAPRGGESGRGPGMRLPESGPRVELSTAIWAPREGTPAARRRAAP</sequence>
<evidence type="ECO:0000313" key="2">
    <source>
        <dbReference type="EMBL" id="KAJ1118558.1"/>
    </source>
</evidence>
<dbReference type="Proteomes" id="UP001066276">
    <property type="component" value="Chromosome 8"/>
</dbReference>
<name>A0AAV7NYZ5_PLEWA</name>
<feature type="compositionally biased region" description="Basic residues" evidence="1">
    <location>
        <begin position="28"/>
        <end position="38"/>
    </location>
</feature>
<reference evidence="2" key="1">
    <citation type="journal article" date="2022" name="bioRxiv">
        <title>Sequencing and chromosome-scale assembly of the giantPleurodeles waltlgenome.</title>
        <authorList>
            <person name="Brown T."/>
            <person name="Elewa A."/>
            <person name="Iarovenko S."/>
            <person name="Subramanian E."/>
            <person name="Araus A.J."/>
            <person name="Petzold A."/>
            <person name="Susuki M."/>
            <person name="Suzuki K.-i.T."/>
            <person name="Hayashi T."/>
            <person name="Toyoda A."/>
            <person name="Oliveira C."/>
            <person name="Osipova E."/>
            <person name="Leigh N.D."/>
            <person name="Simon A."/>
            <person name="Yun M.H."/>
        </authorList>
    </citation>
    <scope>NUCLEOTIDE SEQUENCE</scope>
    <source>
        <strain evidence="2">20211129_DDA</strain>
        <tissue evidence="2">Liver</tissue>
    </source>
</reference>
<comment type="caution">
    <text evidence="2">The sequence shown here is derived from an EMBL/GenBank/DDBJ whole genome shotgun (WGS) entry which is preliminary data.</text>
</comment>
<evidence type="ECO:0000313" key="3">
    <source>
        <dbReference type="Proteomes" id="UP001066276"/>
    </source>
</evidence>
<protein>
    <submittedName>
        <fullName evidence="2">Uncharacterized protein</fullName>
    </submittedName>
</protein>
<evidence type="ECO:0000256" key="1">
    <source>
        <dbReference type="SAM" id="MobiDB-lite"/>
    </source>
</evidence>
<accession>A0AAV7NYZ5</accession>
<dbReference type="AlphaFoldDB" id="A0AAV7NYZ5"/>